<dbReference type="GO" id="GO:0008305">
    <property type="term" value="C:integrin complex"/>
    <property type="evidence" value="ECO:0007669"/>
    <property type="project" value="InterPro"/>
</dbReference>
<dbReference type="PRINTS" id="PR01185">
    <property type="entry name" value="INTEGRINA"/>
</dbReference>
<dbReference type="AlphaFoldDB" id="A0A6H5HZF9"/>
<name>A0A6H5HZF9_9HYME</name>
<feature type="repeat" description="FG-GAP" evidence="12">
    <location>
        <begin position="207"/>
        <end position="260"/>
    </location>
</feature>
<dbReference type="InterPro" id="IPR048285">
    <property type="entry name" value="Integrin_alpha_Ig-like_2"/>
</dbReference>
<feature type="repeat" description="FG-GAP" evidence="12">
    <location>
        <begin position="325"/>
        <end position="385"/>
    </location>
</feature>
<keyword evidence="5" id="KW-0677">Repeat</keyword>
<keyword evidence="10 13" id="KW-0675">Receptor</keyword>
<keyword evidence="4 13" id="KW-0732">Signal</keyword>
<dbReference type="PROSITE" id="PS51470">
    <property type="entry name" value="FG_GAP"/>
    <property type="match status" value="5"/>
</dbReference>
<evidence type="ECO:0000256" key="12">
    <source>
        <dbReference type="PROSITE-ProRule" id="PRU00803"/>
    </source>
</evidence>
<evidence type="ECO:0000256" key="7">
    <source>
        <dbReference type="ARBA" id="ARBA00022989"/>
    </source>
</evidence>
<evidence type="ECO:0000256" key="2">
    <source>
        <dbReference type="ARBA" id="ARBA00008054"/>
    </source>
</evidence>
<dbReference type="SUPFAM" id="SSF69318">
    <property type="entry name" value="Integrin alpha N-terminal domain"/>
    <property type="match status" value="1"/>
</dbReference>
<dbReference type="Proteomes" id="UP000479190">
    <property type="component" value="Unassembled WGS sequence"/>
</dbReference>
<dbReference type="SMART" id="SM00191">
    <property type="entry name" value="Int_alpha"/>
    <property type="match status" value="6"/>
</dbReference>
<accession>A0A6H5HZF9</accession>
<dbReference type="EMBL" id="CADCXV010000638">
    <property type="protein sequence ID" value="CAB0031207.1"/>
    <property type="molecule type" value="Genomic_DNA"/>
</dbReference>
<keyword evidence="3" id="KW-0812">Transmembrane</keyword>
<evidence type="ECO:0000313" key="16">
    <source>
        <dbReference type="Proteomes" id="UP000479190"/>
    </source>
</evidence>
<dbReference type="InterPro" id="IPR013517">
    <property type="entry name" value="FG-GAP"/>
</dbReference>
<dbReference type="Gene3D" id="2.130.10.130">
    <property type="entry name" value="Integrin alpha, N-terminal"/>
    <property type="match status" value="1"/>
</dbReference>
<dbReference type="Gene3D" id="2.60.40.1460">
    <property type="entry name" value="Integrin domains. Chain A, domain 2"/>
    <property type="match status" value="1"/>
</dbReference>
<dbReference type="InterPro" id="IPR000413">
    <property type="entry name" value="Integrin_alpha"/>
</dbReference>
<reference evidence="15 16" key="1">
    <citation type="submission" date="2020-02" db="EMBL/GenBank/DDBJ databases">
        <authorList>
            <person name="Ferguson B K."/>
        </authorList>
    </citation>
    <scope>NUCLEOTIDE SEQUENCE [LARGE SCALE GENOMIC DNA]</scope>
</reference>
<dbReference type="Gene3D" id="2.60.40.1510">
    <property type="entry name" value="ntegrin, alpha v. Chain A, domain 3"/>
    <property type="match status" value="1"/>
</dbReference>
<sequence>MNRRLVLLVLLTLSGPFTIARAYNLNVESAKLFVDPFKGASSRASYFGFSVGLYASSSDGKDALLLVGAPRANSSRRVTGERRVVEPGAVYKCPIDAARNDQGCDEWQLDSSYQEQPLLGDNFEPKRDYAWLGANIAVTNSSVPKVAVCAPRWKKSYRPRLADEYWYMSGMCYSAHISSPEAFNRLDVVRRHVPLLTAAGVDMEVIQAGDSNVFYYGMGQAGFSAHLSPDLGDLALGAPGIFHWTGSAMILNERAQRRPFDSAVVLDVVDSWYLEFSDLFGYSMTSGRFYERNRRYYASGAPRGAELRGKVLVYSFPRYSQEPMQLKQIWKGEQQGEYFGASLASCDVNGDQRDDLIVGASLWSRAEAGDEGRVYAYVSRGQFNFELERISGEAAWARFGTSVACLGDLDLDGYGDLAVGAPYEDQGRGAVYIFNGGAGGLDQRASQRIPAADLSAGLRGFGASIGQPRDVNGDGYLDLAVGAYLSDQVVLLRARPVVALGVHLVKNDNFTLLQNSTHFVAAVCARYSGVNVPDTLEIVQYLKIDDNHKRGSASDRNFLNKFPISKTLKIGDTKCTPFKISLRKDNQNVIDPIEIGVEARINERSCSIADCPIVNRRASRSTDSLKLAYVLDCGADNVCLSDLKLRVISDLAPGDKYVVGSRDQVRLQLNVENSLEPAYSAQVQLLIPEPIELARIPSECSQRLRPNSSIHVLCNLGNPLRHFKQLNLELDMDSVKSTDKFKDIEIFSTTQNQEYDPSNNNQTLRINFEIDADVALTGQSYEETYSYFQQDFDEDKTKRFTFVHLYEILAFGSTPINQMDFNISVPITWRGIEFAKVSQIQVYLDERYYDCERTTIERNATEAASRVGLDPSIVAKEQPKSLFINCTDGRIGCEDYTCKLGPFETRTSVARIIVKIDVEIAQIANTQTNDDVEAINFASNGHAHITLPNTNVELTDRPKVKYVNTIFSKRSGNKSLFEYDY</sequence>
<dbReference type="Pfam" id="PF20805">
    <property type="entry name" value="Integrin_A_Ig_2"/>
    <property type="match status" value="1"/>
</dbReference>
<keyword evidence="16" id="KW-1185">Reference proteome</keyword>
<evidence type="ECO:0000256" key="4">
    <source>
        <dbReference type="ARBA" id="ARBA00022729"/>
    </source>
</evidence>
<dbReference type="InterPro" id="IPR013519">
    <property type="entry name" value="Int_alpha_beta-p"/>
</dbReference>
<keyword evidence="8 13" id="KW-0401">Integrin</keyword>
<dbReference type="InterPro" id="IPR032695">
    <property type="entry name" value="Integrin_dom_sf"/>
</dbReference>
<evidence type="ECO:0000256" key="6">
    <source>
        <dbReference type="ARBA" id="ARBA00022889"/>
    </source>
</evidence>
<evidence type="ECO:0000256" key="13">
    <source>
        <dbReference type="RuleBase" id="RU003762"/>
    </source>
</evidence>
<dbReference type="GO" id="GO:0007160">
    <property type="term" value="P:cell-matrix adhesion"/>
    <property type="evidence" value="ECO:0007669"/>
    <property type="project" value="TreeGrafter"/>
</dbReference>
<keyword evidence="7" id="KW-1133">Transmembrane helix</keyword>
<keyword evidence="9" id="KW-0472">Membrane</keyword>
<feature type="repeat" description="FG-GAP" evidence="12">
    <location>
        <begin position="386"/>
        <end position="443"/>
    </location>
</feature>
<feature type="repeat" description="FG-GAP" evidence="12">
    <location>
        <begin position="447"/>
        <end position="509"/>
    </location>
</feature>
<dbReference type="GO" id="GO:0007229">
    <property type="term" value="P:integrin-mediated signaling pathway"/>
    <property type="evidence" value="ECO:0007669"/>
    <property type="project" value="UniProtKB-KW"/>
</dbReference>
<dbReference type="Gene3D" id="2.60.40.1530">
    <property type="entry name" value="ntegrin, alpha v. Chain A, domain 4"/>
    <property type="match status" value="1"/>
</dbReference>
<evidence type="ECO:0000259" key="14">
    <source>
        <dbReference type="Pfam" id="PF20805"/>
    </source>
</evidence>
<evidence type="ECO:0000256" key="5">
    <source>
        <dbReference type="ARBA" id="ARBA00022737"/>
    </source>
</evidence>
<evidence type="ECO:0000256" key="11">
    <source>
        <dbReference type="ARBA" id="ARBA00023180"/>
    </source>
</evidence>
<keyword evidence="6 13" id="KW-0130">Cell adhesion</keyword>
<feature type="signal peptide" evidence="13">
    <location>
        <begin position="1"/>
        <end position="22"/>
    </location>
</feature>
<evidence type="ECO:0000256" key="9">
    <source>
        <dbReference type="ARBA" id="ARBA00023136"/>
    </source>
</evidence>
<dbReference type="OrthoDB" id="5573735at2759"/>
<feature type="chain" id="PRO_5026379106" description="Integrin alpha second immunoglobulin-like domain-containing protein" evidence="13">
    <location>
        <begin position="23"/>
        <end position="981"/>
    </location>
</feature>
<dbReference type="Pfam" id="PF01839">
    <property type="entry name" value="FG-GAP"/>
    <property type="match status" value="3"/>
</dbReference>
<feature type="domain" description="Integrin alpha second immunoglobulin-like" evidence="14">
    <location>
        <begin position="633"/>
        <end position="764"/>
    </location>
</feature>
<dbReference type="PANTHER" id="PTHR23220">
    <property type="entry name" value="INTEGRIN ALPHA"/>
    <property type="match status" value="1"/>
</dbReference>
<evidence type="ECO:0000256" key="1">
    <source>
        <dbReference type="ARBA" id="ARBA00004479"/>
    </source>
</evidence>
<organism evidence="15 16">
    <name type="scientific">Trichogramma brassicae</name>
    <dbReference type="NCBI Taxonomy" id="86971"/>
    <lineage>
        <taxon>Eukaryota</taxon>
        <taxon>Metazoa</taxon>
        <taxon>Ecdysozoa</taxon>
        <taxon>Arthropoda</taxon>
        <taxon>Hexapoda</taxon>
        <taxon>Insecta</taxon>
        <taxon>Pterygota</taxon>
        <taxon>Neoptera</taxon>
        <taxon>Endopterygota</taxon>
        <taxon>Hymenoptera</taxon>
        <taxon>Apocrita</taxon>
        <taxon>Proctotrupomorpha</taxon>
        <taxon>Chalcidoidea</taxon>
        <taxon>Trichogrammatidae</taxon>
        <taxon>Trichogramma</taxon>
    </lineage>
</organism>
<dbReference type="InterPro" id="IPR028994">
    <property type="entry name" value="Integrin_alpha_N"/>
</dbReference>
<dbReference type="GO" id="GO:0005178">
    <property type="term" value="F:integrin binding"/>
    <property type="evidence" value="ECO:0007669"/>
    <property type="project" value="TreeGrafter"/>
</dbReference>
<dbReference type="SUPFAM" id="SSF69179">
    <property type="entry name" value="Integrin domains"/>
    <property type="match status" value="1"/>
</dbReference>
<gene>
    <name evidence="15" type="ORF">TBRA_LOCUS3185</name>
</gene>
<comment type="similarity">
    <text evidence="2 13">Belongs to the integrin alpha chain family.</text>
</comment>
<proteinExistence type="inferred from homology"/>
<evidence type="ECO:0000256" key="3">
    <source>
        <dbReference type="ARBA" id="ARBA00022692"/>
    </source>
</evidence>
<evidence type="ECO:0000313" key="15">
    <source>
        <dbReference type="EMBL" id="CAB0031207.1"/>
    </source>
</evidence>
<feature type="repeat" description="FG-GAP" evidence="12">
    <location>
        <begin position="34"/>
        <end position="102"/>
    </location>
</feature>
<evidence type="ECO:0000256" key="8">
    <source>
        <dbReference type="ARBA" id="ARBA00023037"/>
    </source>
</evidence>
<keyword evidence="11" id="KW-0325">Glycoprotein</keyword>
<comment type="subcellular location">
    <subcellularLocation>
        <location evidence="1 13">Membrane</location>
        <topology evidence="1 13">Single-pass type I membrane protein</topology>
    </subcellularLocation>
</comment>
<dbReference type="PANTHER" id="PTHR23220:SF83">
    <property type="entry name" value="INTEGRIN ALPHA-PS3-RELATED"/>
    <property type="match status" value="1"/>
</dbReference>
<dbReference type="GO" id="GO:0007157">
    <property type="term" value="P:heterophilic cell-cell adhesion via plasma membrane cell adhesion molecules"/>
    <property type="evidence" value="ECO:0007669"/>
    <property type="project" value="UniProtKB-ARBA"/>
</dbReference>
<protein>
    <recommendedName>
        <fullName evidence="14">Integrin alpha second immunoglobulin-like domain-containing protein</fullName>
    </recommendedName>
</protein>
<dbReference type="GO" id="GO:0033627">
    <property type="term" value="P:cell adhesion mediated by integrin"/>
    <property type="evidence" value="ECO:0007669"/>
    <property type="project" value="TreeGrafter"/>
</dbReference>
<evidence type="ECO:0000256" key="10">
    <source>
        <dbReference type="ARBA" id="ARBA00023170"/>
    </source>
</evidence>
<dbReference type="GO" id="GO:0009897">
    <property type="term" value="C:external side of plasma membrane"/>
    <property type="evidence" value="ECO:0007669"/>
    <property type="project" value="TreeGrafter"/>
</dbReference>